<dbReference type="Proteomes" id="UP001152888">
    <property type="component" value="Unassembled WGS sequence"/>
</dbReference>
<evidence type="ECO:0000256" key="1">
    <source>
        <dbReference type="SAM" id="MobiDB-lite"/>
    </source>
</evidence>
<sequence length="133" mass="14793">MMLRNINCLAKMSYRTRHIHLTRHKMALSAALENLIQSIEAFSKELDENTHTIASTRRGRPKVDLHFQRIVTQLQCSNIVSAASKRTAINNLQLAPASRSISTNTSSLSGVTNTKEEANVQNDSVSNSEEITN</sequence>
<organism evidence="2 3">
    <name type="scientific">Acanthoscelides obtectus</name>
    <name type="common">Bean weevil</name>
    <name type="synonym">Bruchus obtectus</name>
    <dbReference type="NCBI Taxonomy" id="200917"/>
    <lineage>
        <taxon>Eukaryota</taxon>
        <taxon>Metazoa</taxon>
        <taxon>Ecdysozoa</taxon>
        <taxon>Arthropoda</taxon>
        <taxon>Hexapoda</taxon>
        <taxon>Insecta</taxon>
        <taxon>Pterygota</taxon>
        <taxon>Neoptera</taxon>
        <taxon>Endopterygota</taxon>
        <taxon>Coleoptera</taxon>
        <taxon>Polyphaga</taxon>
        <taxon>Cucujiformia</taxon>
        <taxon>Chrysomeloidea</taxon>
        <taxon>Chrysomelidae</taxon>
        <taxon>Bruchinae</taxon>
        <taxon>Bruchini</taxon>
        <taxon>Acanthoscelides</taxon>
    </lineage>
</organism>
<protein>
    <submittedName>
        <fullName evidence="2">Uncharacterized protein</fullName>
    </submittedName>
</protein>
<feature type="region of interest" description="Disordered" evidence="1">
    <location>
        <begin position="98"/>
        <end position="133"/>
    </location>
</feature>
<evidence type="ECO:0000313" key="3">
    <source>
        <dbReference type="Proteomes" id="UP001152888"/>
    </source>
</evidence>
<comment type="caution">
    <text evidence="2">The sequence shown here is derived from an EMBL/GenBank/DDBJ whole genome shotgun (WGS) entry which is preliminary data.</text>
</comment>
<name>A0A9P0Q045_ACAOB</name>
<dbReference type="EMBL" id="CAKOFQ010007648">
    <property type="protein sequence ID" value="CAH2005591.1"/>
    <property type="molecule type" value="Genomic_DNA"/>
</dbReference>
<accession>A0A9P0Q045</accession>
<gene>
    <name evidence="2" type="ORF">ACAOBT_LOCUS28631</name>
</gene>
<reference evidence="2" key="1">
    <citation type="submission" date="2022-03" db="EMBL/GenBank/DDBJ databases">
        <authorList>
            <person name="Sayadi A."/>
        </authorList>
    </citation>
    <scope>NUCLEOTIDE SEQUENCE</scope>
</reference>
<dbReference type="OrthoDB" id="5600252at2759"/>
<feature type="compositionally biased region" description="Low complexity" evidence="1">
    <location>
        <begin position="98"/>
        <end position="109"/>
    </location>
</feature>
<evidence type="ECO:0000313" key="2">
    <source>
        <dbReference type="EMBL" id="CAH2005591.1"/>
    </source>
</evidence>
<keyword evidence="3" id="KW-1185">Reference proteome</keyword>
<proteinExistence type="predicted"/>
<dbReference type="AlphaFoldDB" id="A0A9P0Q045"/>
<feature type="compositionally biased region" description="Polar residues" evidence="1">
    <location>
        <begin position="119"/>
        <end position="133"/>
    </location>
</feature>